<reference evidence="3" key="1">
    <citation type="journal article" date="2011" name="PLoS Pathog.">
        <title>Comparative genomics yields insights into niche adaptation of plant vascular wilt pathogens.</title>
        <authorList>
            <person name="Klosterman S.J."/>
            <person name="Subbarao K.V."/>
            <person name="Kang S."/>
            <person name="Veronese P."/>
            <person name="Gold S.E."/>
            <person name="Thomma B.P.H.J."/>
            <person name="Chen Z."/>
            <person name="Henrissat B."/>
            <person name="Lee Y.-H."/>
            <person name="Park J."/>
            <person name="Garcia-Pedrajas M.D."/>
            <person name="Barbara D.J."/>
            <person name="Anchieta A."/>
            <person name="de Jonge R."/>
            <person name="Santhanam P."/>
            <person name="Maruthachalam K."/>
            <person name="Atallah Z."/>
            <person name="Amyotte S.G."/>
            <person name="Paz Z."/>
            <person name="Inderbitzin P."/>
            <person name="Hayes R.J."/>
            <person name="Heiman D.I."/>
            <person name="Young S."/>
            <person name="Zeng Q."/>
            <person name="Engels R."/>
            <person name="Galagan J."/>
            <person name="Cuomo C.A."/>
            <person name="Dobinson K.F."/>
            <person name="Ma L.-J."/>
        </authorList>
    </citation>
    <scope>NUCLEOTIDE SEQUENCE [LARGE SCALE GENOMIC DNA]</scope>
    <source>
        <strain evidence="3">VaMs.102 / ATCC MYA-4576 / FGSC 10136</strain>
    </source>
</reference>
<dbReference type="GO" id="GO:0016787">
    <property type="term" value="F:hydrolase activity"/>
    <property type="evidence" value="ECO:0007669"/>
    <property type="project" value="InterPro"/>
</dbReference>
<gene>
    <name evidence="2" type="ORF">VDBG_08568</name>
</gene>
<protein>
    <submittedName>
        <fullName evidence="2">2,3-cyclic-nucleotide 2-phosphodiesterase</fullName>
    </submittedName>
</protein>
<dbReference type="EMBL" id="DS985225">
    <property type="protein sequence ID" value="EEY22458.1"/>
    <property type="molecule type" value="Genomic_DNA"/>
</dbReference>
<dbReference type="Gene3D" id="3.60.21.10">
    <property type="match status" value="1"/>
</dbReference>
<organism evidence="3">
    <name type="scientific">Verticillium alfalfae (strain VaMs.102 / ATCC MYA-4576 / FGSC 10136)</name>
    <name type="common">Verticillium wilt of alfalfa</name>
    <name type="synonym">Verticillium albo-atrum</name>
    <dbReference type="NCBI Taxonomy" id="526221"/>
    <lineage>
        <taxon>Eukaryota</taxon>
        <taxon>Fungi</taxon>
        <taxon>Dikarya</taxon>
        <taxon>Ascomycota</taxon>
        <taxon>Pezizomycotina</taxon>
        <taxon>Sordariomycetes</taxon>
        <taxon>Hypocreomycetidae</taxon>
        <taxon>Glomerellales</taxon>
        <taxon>Plectosphaerellaceae</taxon>
        <taxon>Verticillium</taxon>
    </lineage>
</organism>
<dbReference type="HOGENOM" id="CLU_1125247_0_0_1"/>
<sequence length="247" mass="27021">MPKNAPADDKPTVTFSSGRTQQDGFAFSSQPDSPPDLRLLHYNDVYHLDSSSAEPKGGIARFITAVNQYRSEDRFRTEPELITLFSGDAFNPSLESSVTKGEHMVPVLNSIGTDCACVGNHDLDFGVKQFEHLARKCTFPWLLANVLDPALGEDVPLGNAKRTHLLTASNGLKVGLIGLGEREWLETINSLPPNLIYKSATETAKQLVPGLREAGADIVICVSHQREPNDDSSLARRMGSSTHLRRP</sequence>
<evidence type="ECO:0000313" key="3">
    <source>
        <dbReference type="Proteomes" id="UP000008698"/>
    </source>
</evidence>
<name>C9SUE7_VERA1</name>
<keyword evidence="3" id="KW-1185">Reference proteome</keyword>
<proteinExistence type="predicted"/>
<dbReference type="PANTHER" id="PTHR11575:SF48">
    <property type="entry name" value="5'-NUCLEOTIDASE"/>
    <property type="match status" value="1"/>
</dbReference>
<dbReference type="STRING" id="526221.C9SUE7"/>
<dbReference type="GeneID" id="9529577"/>
<feature type="compositionally biased region" description="Basic and acidic residues" evidence="1">
    <location>
        <begin position="1"/>
        <end position="11"/>
    </location>
</feature>
<dbReference type="OrthoDB" id="10252235at2759"/>
<feature type="region of interest" description="Disordered" evidence="1">
    <location>
        <begin position="1"/>
        <end position="33"/>
    </location>
</feature>
<dbReference type="SUPFAM" id="SSF56300">
    <property type="entry name" value="Metallo-dependent phosphatases"/>
    <property type="match status" value="1"/>
</dbReference>
<feature type="compositionally biased region" description="Polar residues" evidence="1">
    <location>
        <begin position="13"/>
        <end position="31"/>
    </location>
</feature>
<dbReference type="Proteomes" id="UP000008698">
    <property type="component" value="Unassembled WGS sequence"/>
</dbReference>
<evidence type="ECO:0000313" key="2">
    <source>
        <dbReference type="EMBL" id="EEY22458.1"/>
    </source>
</evidence>
<dbReference type="PANTHER" id="PTHR11575">
    <property type="entry name" value="5'-NUCLEOTIDASE-RELATED"/>
    <property type="match status" value="1"/>
</dbReference>
<dbReference type="InterPro" id="IPR029052">
    <property type="entry name" value="Metallo-depent_PP-like"/>
</dbReference>
<dbReference type="InterPro" id="IPR006179">
    <property type="entry name" value="5_nucleotidase/apyrase"/>
</dbReference>
<dbReference type="AlphaFoldDB" id="C9SUE7"/>
<dbReference type="KEGG" id="val:VDBG_08568"/>
<dbReference type="RefSeq" id="XP_003001523.1">
    <property type="nucleotide sequence ID" value="XM_003001477.1"/>
</dbReference>
<dbReference type="eggNOG" id="KOG4419">
    <property type="taxonomic scope" value="Eukaryota"/>
</dbReference>
<accession>C9SUE7</accession>
<dbReference type="GO" id="GO:0009166">
    <property type="term" value="P:nucleotide catabolic process"/>
    <property type="evidence" value="ECO:0007669"/>
    <property type="project" value="InterPro"/>
</dbReference>
<evidence type="ECO:0000256" key="1">
    <source>
        <dbReference type="SAM" id="MobiDB-lite"/>
    </source>
</evidence>